<dbReference type="OrthoDB" id="303614at2759"/>
<dbReference type="STRING" id="7244.B4M347"/>
<dbReference type="SMR" id="B4M347"/>
<evidence type="ECO:0000256" key="4">
    <source>
        <dbReference type="ARBA" id="ARBA00012801"/>
    </source>
</evidence>
<dbReference type="InParanoid" id="B4M347"/>
<comment type="cofactor">
    <cofactor evidence="1">
        <name>FMN</name>
        <dbReference type="ChEBI" id="CHEBI:58210"/>
    </cofactor>
</comment>
<evidence type="ECO:0000313" key="9">
    <source>
        <dbReference type="Proteomes" id="UP000008792"/>
    </source>
</evidence>
<sequence>MAQSSVSRIVDYPDDPIELLKQLLEAAAKQQPDSLQYMNLATIDDEFGVLNRTVLYRGLSNDKCIMYVTQRFTRNYKNINANTKCGITILLPQLVLSTPDTKPHTWQVRLIGATAVELPDAELDALWSKEPLSAQIRDTIFPCGQPVDYDELKAKHDQFLKDHLEQGHSLQRPSTFTAFKFVAQRYDFLKVGVDQIADRVQYRRQENGQWEAMHVST</sequence>
<evidence type="ECO:0000256" key="6">
    <source>
        <dbReference type="ARBA" id="ARBA00022643"/>
    </source>
</evidence>
<proteinExistence type="predicted"/>
<evidence type="ECO:0000256" key="5">
    <source>
        <dbReference type="ARBA" id="ARBA00022630"/>
    </source>
</evidence>
<dbReference type="HOGENOM" id="CLU_032263_3_0_1"/>
<name>B4M347_DROVI</name>
<evidence type="ECO:0000256" key="1">
    <source>
        <dbReference type="ARBA" id="ARBA00001917"/>
    </source>
</evidence>
<dbReference type="Gene3D" id="2.30.110.10">
    <property type="entry name" value="Electron Transport, Fmn-binding Protein, Chain A"/>
    <property type="match status" value="1"/>
</dbReference>
<dbReference type="OMA" id="ITHRYTR"/>
<keyword evidence="5" id="KW-0285">Flavoprotein</keyword>
<evidence type="ECO:0000313" key="8">
    <source>
        <dbReference type="EMBL" id="EDW65222.1"/>
    </source>
</evidence>
<dbReference type="KEGG" id="dvi:6632112"/>
<dbReference type="UniPathway" id="UPA01068">
    <property type="reaction ID" value="UER00304"/>
</dbReference>
<protein>
    <recommendedName>
        <fullName evidence="4">pyridoxal 5'-phosphate synthase</fullName>
        <ecNumber evidence="4">1.4.3.5</ecNumber>
    </recommendedName>
</protein>
<dbReference type="EMBL" id="CH940651">
    <property type="protein sequence ID" value="EDW65222.1"/>
    <property type="molecule type" value="Genomic_DNA"/>
</dbReference>
<keyword evidence="6" id="KW-0288">FMN</keyword>
<dbReference type="AlphaFoldDB" id="B4M347"/>
<reference evidence="8 9" key="1">
    <citation type="journal article" date="2007" name="Nature">
        <title>Evolution of genes and genomes on the Drosophila phylogeny.</title>
        <authorList>
            <consortium name="Drosophila 12 Genomes Consortium"/>
            <person name="Clark A.G."/>
            <person name="Eisen M.B."/>
            <person name="Smith D.R."/>
            <person name="Bergman C.M."/>
            <person name="Oliver B."/>
            <person name="Markow T.A."/>
            <person name="Kaufman T.C."/>
            <person name="Kellis M."/>
            <person name="Gelbart W."/>
            <person name="Iyer V.N."/>
            <person name="Pollard D.A."/>
            <person name="Sackton T.B."/>
            <person name="Larracuente A.M."/>
            <person name="Singh N.D."/>
            <person name="Abad J.P."/>
            <person name="Abt D.N."/>
            <person name="Adryan B."/>
            <person name="Aguade M."/>
            <person name="Akashi H."/>
            <person name="Anderson W.W."/>
            <person name="Aquadro C.F."/>
            <person name="Ardell D.H."/>
            <person name="Arguello R."/>
            <person name="Artieri C.G."/>
            <person name="Barbash D.A."/>
            <person name="Barker D."/>
            <person name="Barsanti P."/>
            <person name="Batterham P."/>
            <person name="Batzoglou S."/>
            <person name="Begun D."/>
            <person name="Bhutkar A."/>
            <person name="Blanco E."/>
            <person name="Bosak S.A."/>
            <person name="Bradley R.K."/>
            <person name="Brand A.D."/>
            <person name="Brent M.R."/>
            <person name="Brooks A.N."/>
            <person name="Brown R.H."/>
            <person name="Butlin R.K."/>
            <person name="Caggese C."/>
            <person name="Calvi B.R."/>
            <person name="Bernardo de Carvalho A."/>
            <person name="Caspi A."/>
            <person name="Castrezana S."/>
            <person name="Celniker S.E."/>
            <person name="Chang J.L."/>
            <person name="Chapple C."/>
            <person name="Chatterji S."/>
            <person name="Chinwalla A."/>
            <person name="Civetta A."/>
            <person name="Clifton S.W."/>
            <person name="Comeron J.M."/>
            <person name="Costello J.C."/>
            <person name="Coyne J.A."/>
            <person name="Daub J."/>
            <person name="David R.G."/>
            <person name="Delcher A.L."/>
            <person name="Delehaunty K."/>
            <person name="Do C.B."/>
            <person name="Ebling H."/>
            <person name="Edwards K."/>
            <person name="Eickbush T."/>
            <person name="Evans J.D."/>
            <person name="Filipski A."/>
            <person name="Findeiss S."/>
            <person name="Freyhult E."/>
            <person name="Fulton L."/>
            <person name="Fulton R."/>
            <person name="Garcia A.C."/>
            <person name="Gardiner A."/>
            <person name="Garfield D.A."/>
            <person name="Garvin B.E."/>
            <person name="Gibson G."/>
            <person name="Gilbert D."/>
            <person name="Gnerre S."/>
            <person name="Godfrey J."/>
            <person name="Good R."/>
            <person name="Gotea V."/>
            <person name="Gravely B."/>
            <person name="Greenberg A.J."/>
            <person name="Griffiths-Jones S."/>
            <person name="Gross S."/>
            <person name="Guigo R."/>
            <person name="Gustafson E.A."/>
            <person name="Haerty W."/>
            <person name="Hahn M.W."/>
            <person name="Halligan D.L."/>
            <person name="Halpern A.L."/>
            <person name="Halter G.M."/>
            <person name="Han M.V."/>
            <person name="Heger A."/>
            <person name="Hillier L."/>
            <person name="Hinrichs A.S."/>
            <person name="Holmes I."/>
            <person name="Hoskins R.A."/>
            <person name="Hubisz M.J."/>
            <person name="Hultmark D."/>
            <person name="Huntley M.A."/>
            <person name="Jaffe D.B."/>
            <person name="Jagadeeshan S."/>
            <person name="Jeck W.R."/>
            <person name="Johnson J."/>
            <person name="Jones C.D."/>
            <person name="Jordan W.C."/>
            <person name="Karpen G.H."/>
            <person name="Kataoka E."/>
            <person name="Keightley P.D."/>
            <person name="Kheradpour P."/>
            <person name="Kirkness E.F."/>
            <person name="Koerich L.B."/>
            <person name="Kristiansen K."/>
            <person name="Kudrna D."/>
            <person name="Kulathinal R.J."/>
            <person name="Kumar S."/>
            <person name="Kwok R."/>
            <person name="Lander E."/>
            <person name="Langley C.H."/>
            <person name="Lapoint R."/>
            <person name="Lazzaro B.P."/>
            <person name="Lee S.J."/>
            <person name="Levesque L."/>
            <person name="Li R."/>
            <person name="Lin C.F."/>
            <person name="Lin M.F."/>
            <person name="Lindblad-Toh K."/>
            <person name="Llopart A."/>
            <person name="Long M."/>
            <person name="Low L."/>
            <person name="Lozovsky E."/>
            <person name="Lu J."/>
            <person name="Luo M."/>
            <person name="Machado C.A."/>
            <person name="Makalowski W."/>
            <person name="Marzo M."/>
            <person name="Matsuda M."/>
            <person name="Matzkin L."/>
            <person name="McAllister B."/>
            <person name="McBride C.S."/>
            <person name="McKernan B."/>
            <person name="McKernan K."/>
            <person name="Mendez-Lago M."/>
            <person name="Minx P."/>
            <person name="Mollenhauer M.U."/>
            <person name="Montooth K."/>
            <person name="Mount S.M."/>
            <person name="Mu X."/>
            <person name="Myers E."/>
            <person name="Negre B."/>
            <person name="Newfeld S."/>
            <person name="Nielsen R."/>
            <person name="Noor M.A."/>
            <person name="O'Grady P."/>
            <person name="Pachter L."/>
            <person name="Papaceit M."/>
            <person name="Parisi M.J."/>
            <person name="Parisi M."/>
            <person name="Parts L."/>
            <person name="Pedersen J.S."/>
            <person name="Pesole G."/>
            <person name="Phillippy A.M."/>
            <person name="Ponting C.P."/>
            <person name="Pop M."/>
            <person name="Porcelli D."/>
            <person name="Powell J.R."/>
            <person name="Prohaska S."/>
            <person name="Pruitt K."/>
            <person name="Puig M."/>
            <person name="Quesneville H."/>
            <person name="Ram K.R."/>
            <person name="Rand D."/>
            <person name="Rasmussen M.D."/>
            <person name="Reed L.K."/>
            <person name="Reenan R."/>
            <person name="Reily A."/>
            <person name="Remington K.A."/>
            <person name="Rieger T.T."/>
            <person name="Ritchie M.G."/>
            <person name="Robin C."/>
            <person name="Rogers Y.H."/>
            <person name="Rohde C."/>
            <person name="Rozas J."/>
            <person name="Rubenfield M.J."/>
            <person name="Ruiz A."/>
            <person name="Russo S."/>
            <person name="Salzberg S.L."/>
            <person name="Sanchez-Gracia A."/>
            <person name="Saranga D.J."/>
            <person name="Sato H."/>
            <person name="Schaeffer S.W."/>
            <person name="Schatz M.C."/>
            <person name="Schlenke T."/>
            <person name="Schwartz R."/>
            <person name="Segarra C."/>
            <person name="Singh R.S."/>
            <person name="Sirot L."/>
            <person name="Sirota M."/>
            <person name="Sisneros N.B."/>
            <person name="Smith C.D."/>
            <person name="Smith T.F."/>
            <person name="Spieth J."/>
            <person name="Stage D.E."/>
            <person name="Stark A."/>
            <person name="Stephan W."/>
            <person name="Strausberg R.L."/>
            <person name="Strempel S."/>
            <person name="Sturgill D."/>
            <person name="Sutton G."/>
            <person name="Sutton G.G."/>
            <person name="Tao W."/>
            <person name="Teichmann S."/>
            <person name="Tobari Y.N."/>
            <person name="Tomimura Y."/>
            <person name="Tsolas J.M."/>
            <person name="Valente V.L."/>
            <person name="Venter E."/>
            <person name="Venter J.C."/>
            <person name="Vicario S."/>
            <person name="Vieira F.G."/>
            <person name="Vilella A.J."/>
            <person name="Villasante A."/>
            <person name="Walenz B."/>
            <person name="Wang J."/>
            <person name="Wasserman M."/>
            <person name="Watts T."/>
            <person name="Wilson D."/>
            <person name="Wilson R.K."/>
            <person name="Wing R.A."/>
            <person name="Wolfner M.F."/>
            <person name="Wong A."/>
            <person name="Wong G.K."/>
            <person name="Wu C.I."/>
            <person name="Wu G."/>
            <person name="Yamamoto D."/>
            <person name="Yang H.P."/>
            <person name="Yang S.P."/>
            <person name="Yorke J.A."/>
            <person name="Yoshida K."/>
            <person name="Zdobnov E."/>
            <person name="Zhang P."/>
            <person name="Zhang Y."/>
            <person name="Zimin A.V."/>
            <person name="Baldwin J."/>
            <person name="Abdouelleil A."/>
            <person name="Abdulkadir J."/>
            <person name="Abebe A."/>
            <person name="Abera B."/>
            <person name="Abreu J."/>
            <person name="Acer S.C."/>
            <person name="Aftuck L."/>
            <person name="Alexander A."/>
            <person name="An P."/>
            <person name="Anderson E."/>
            <person name="Anderson S."/>
            <person name="Arachi H."/>
            <person name="Azer M."/>
            <person name="Bachantsang P."/>
            <person name="Barry A."/>
            <person name="Bayul T."/>
            <person name="Berlin A."/>
            <person name="Bessette D."/>
            <person name="Bloom T."/>
            <person name="Blye J."/>
            <person name="Boguslavskiy L."/>
            <person name="Bonnet C."/>
            <person name="Boukhgalter B."/>
            <person name="Bourzgui I."/>
            <person name="Brown A."/>
            <person name="Cahill P."/>
            <person name="Channer S."/>
            <person name="Cheshatsang Y."/>
            <person name="Chuda L."/>
            <person name="Citroen M."/>
            <person name="Collymore A."/>
            <person name="Cooke P."/>
            <person name="Costello M."/>
            <person name="D'Aco K."/>
            <person name="Daza R."/>
            <person name="De Haan G."/>
            <person name="DeGray S."/>
            <person name="DeMaso C."/>
            <person name="Dhargay N."/>
            <person name="Dooley K."/>
            <person name="Dooley E."/>
            <person name="Doricent M."/>
            <person name="Dorje P."/>
            <person name="Dorjee K."/>
            <person name="Dupes A."/>
            <person name="Elong R."/>
            <person name="Falk J."/>
            <person name="Farina A."/>
            <person name="Faro S."/>
            <person name="Ferguson D."/>
            <person name="Fisher S."/>
            <person name="Foley C.D."/>
            <person name="Franke A."/>
            <person name="Friedrich D."/>
            <person name="Gadbois L."/>
            <person name="Gearin G."/>
            <person name="Gearin C.R."/>
            <person name="Giannoukos G."/>
            <person name="Goode T."/>
            <person name="Graham J."/>
            <person name="Grandbois E."/>
            <person name="Grewal S."/>
            <person name="Gyaltsen K."/>
            <person name="Hafez N."/>
            <person name="Hagos B."/>
            <person name="Hall J."/>
            <person name="Henson C."/>
            <person name="Hollinger A."/>
            <person name="Honan T."/>
            <person name="Huard M.D."/>
            <person name="Hughes L."/>
            <person name="Hurhula B."/>
            <person name="Husby M.E."/>
            <person name="Kamat A."/>
            <person name="Kanga B."/>
            <person name="Kashin S."/>
            <person name="Khazanovich D."/>
            <person name="Kisner P."/>
            <person name="Lance K."/>
            <person name="Lara M."/>
            <person name="Lee W."/>
            <person name="Lennon N."/>
            <person name="Letendre F."/>
            <person name="LeVine R."/>
            <person name="Lipovsky A."/>
            <person name="Liu X."/>
            <person name="Liu J."/>
            <person name="Liu S."/>
            <person name="Lokyitsang T."/>
            <person name="Lokyitsang Y."/>
            <person name="Lubonja R."/>
            <person name="Lui A."/>
            <person name="MacDonald P."/>
            <person name="Magnisalis V."/>
            <person name="Maru K."/>
            <person name="Matthews C."/>
            <person name="McCusker W."/>
            <person name="McDonough S."/>
            <person name="Mehta T."/>
            <person name="Meldrim J."/>
            <person name="Meneus L."/>
            <person name="Mihai O."/>
            <person name="Mihalev A."/>
            <person name="Mihova T."/>
            <person name="Mittelman R."/>
            <person name="Mlenga V."/>
            <person name="Montmayeur A."/>
            <person name="Mulrain L."/>
            <person name="Navidi A."/>
            <person name="Naylor J."/>
            <person name="Negash T."/>
            <person name="Nguyen T."/>
            <person name="Nguyen N."/>
            <person name="Nicol R."/>
            <person name="Norbu C."/>
            <person name="Norbu N."/>
            <person name="Novod N."/>
            <person name="O'Neill B."/>
            <person name="Osman S."/>
            <person name="Markiewicz E."/>
            <person name="Oyono O.L."/>
            <person name="Patti C."/>
            <person name="Phunkhang P."/>
            <person name="Pierre F."/>
            <person name="Priest M."/>
            <person name="Raghuraman S."/>
            <person name="Rege F."/>
            <person name="Reyes R."/>
            <person name="Rise C."/>
            <person name="Rogov P."/>
            <person name="Ross K."/>
            <person name="Ryan E."/>
            <person name="Settipalli S."/>
            <person name="Shea T."/>
            <person name="Sherpa N."/>
            <person name="Shi L."/>
            <person name="Shih D."/>
            <person name="Sparrow T."/>
            <person name="Spaulding J."/>
            <person name="Stalker J."/>
            <person name="Stange-Thomann N."/>
            <person name="Stavropoulos S."/>
            <person name="Stone C."/>
            <person name="Strader C."/>
            <person name="Tesfaye S."/>
            <person name="Thomson T."/>
            <person name="Thoulutsang Y."/>
            <person name="Thoulutsang D."/>
            <person name="Topham K."/>
            <person name="Topping I."/>
            <person name="Tsamla T."/>
            <person name="Vassiliev H."/>
            <person name="Vo A."/>
            <person name="Wangchuk T."/>
            <person name="Wangdi T."/>
            <person name="Weiand M."/>
            <person name="Wilkinson J."/>
            <person name="Wilson A."/>
            <person name="Yadav S."/>
            <person name="Young G."/>
            <person name="Yu Q."/>
            <person name="Zembek L."/>
            <person name="Zhong D."/>
            <person name="Zimmer A."/>
            <person name="Zwirko Z."/>
            <person name="Jaffe D.B."/>
            <person name="Alvarez P."/>
            <person name="Brockman W."/>
            <person name="Butler J."/>
            <person name="Chin C."/>
            <person name="Gnerre S."/>
            <person name="Grabherr M."/>
            <person name="Kleber M."/>
            <person name="Mauceli E."/>
            <person name="MacCallum I."/>
        </authorList>
    </citation>
    <scope>NUCLEOTIDE SEQUENCE [LARGE SCALE GENOMIC DNA]</scope>
    <source>
        <strain evidence="9">Tucson 15010-1051.87</strain>
    </source>
</reference>
<dbReference type="GO" id="GO:0004733">
    <property type="term" value="F:pyridoxamine phosphate oxidase activity"/>
    <property type="evidence" value="ECO:0007669"/>
    <property type="project" value="UniProtKB-EC"/>
</dbReference>
<dbReference type="PANTHER" id="PTHR10851">
    <property type="entry name" value="PYRIDOXINE-5-PHOSPHATE OXIDASE"/>
    <property type="match status" value="1"/>
</dbReference>
<evidence type="ECO:0000256" key="2">
    <source>
        <dbReference type="ARBA" id="ARBA00004738"/>
    </source>
</evidence>
<evidence type="ECO:0000256" key="7">
    <source>
        <dbReference type="ARBA" id="ARBA00023002"/>
    </source>
</evidence>
<dbReference type="GO" id="GO:0010181">
    <property type="term" value="F:FMN binding"/>
    <property type="evidence" value="ECO:0007669"/>
    <property type="project" value="InterPro"/>
</dbReference>
<dbReference type="EC" id="1.4.3.5" evidence="4"/>
<evidence type="ECO:0000256" key="3">
    <source>
        <dbReference type="ARBA" id="ARBA00005037"/>
    </source>
</evidence>
<dbReference type="GO" id="GO:0008615">
    <property type="term" value="P:pyridoxine biosynthetic process"/>
    <property type="evidence" value="ECO:0007669"/>
    <property type="project" value="InterPro"/>
</dbReference>
<dbReference type="PhylomeDB" id="B4M347"/>
<dbReference type="Proteomes" id="UP000008792">
    <property type="component" value="Unassembled WGS sequence"/>
</dbReference>
<keyword evidence="9" id="KW-1185">Reference proteome</keyword>
<dbReference type="eggNOG" id="KOG2586">
    <property type="taxonomic scope" value="Eukaryota"/>
</dbReference>
<dbReference type="SUPFAM" id="SSF50475">
    <property type="entry name" value="FMN-binding split barrel"/>
    <property type="match status" value="1"/>
</dbReference>
<dbReference type="InterPro" id="IPR000659">
    <property type="entry name" value="Pyridox_Oxase"/>
</dbReference>
<dbReference type="PANTHER" id="PTHR10851:SF4">
    <property type="entry name" value="PYRIDOXAL 5'-PHOSPHATE SYNTHASE"/>
    <property type="match status" value="1"/>
</dbReference>
<accession>B4M347</accession>
<dbReference type="InterPro" id="IPR012349">
    <property type="entry name" value="Split_barrel_FMN-bd"/>
</dbReference>
<comment type="pathway">
    <text evidence="2">Cofactor metabolism; pyridoxal 5'-phosphate salvage; pyridoxal 5'-phosphate from pyridoxamine 5'-phosphate: step 1/1.</text>
</comment>
<comment type="pathway">
    <text evidence="3">Cofactor metabolism; pyridoxal 5'-phosphate salvage; pyridoxal 5'-phosphate from pyridoxine 5'-phosphate: step 1/1.</text>
</comment>
<keyword evidence="7 8" id="KW-0560">Oxidoreductase</keyword>
<dbReference type="PIRSF" id="PIRSF000190">
    <property type="entry name" value="Pyd_amn-ph_oxd"/>
    <property type="match status" value="1"/>
</dbReference>
<gene>
    <name evidence="8" type="primary">Dvir\GJ19024</name>
    <name evidence="8" type="ORF">Dvir_GJ19024</name>
</gene>
<organism evidence="8 9">
    <name type="scientific">Drosophila virilis</name>
    <name type="common">Fruit fly</name>
    <dbReference type="NCBI Taxonomy" id="7244"/>
    <lineage>
        <taxon>Eukaryota</taxon>
        <taxon>Metazoa</taxon>
        <taxon>Ecdysozoa</taxon>
        <taxon>Arthropoda</taxon>
        <taxon>Hexapoda</taxon>
        <taxon>Insecta</taxon>
        <taxon>Pterygota</taxon>
        <taxon>Neoptera</taxon>
        <taxon>Endopterygota</taxon>
        <taxon>Diptera</taxon>
        <taxon>Brachycera</taxon>
        <taxon>Muscomorpha</taxon>
        <taxon>Ephydroidea</taxon>
        <taxon>Drosophilidae</taxon>
        <taxon>Drosophila</taxon>
    </lineage>
</organism>